<reference evidence="4 5" key="1">
    <citation type="submission" date="2020-05" db="EMBL/GenBank/DDBJ databases">
        <title>Draft genome sequence of Desulfovibrio psychrotolerans JS1T.</title>
        <authorList>
            <person name="Ueno A."/>
            <person name="Tamazawa S."/>
            <person name="Tamamura S."/>
            <person name="Murakami T."/>
            <person name="Kiyama T."/>
            <person name="Inomata H."/>
            <person name="Amano Y."/>
            <person name="Miyakawa K."/>
            <person name="Tamaki H."/>
            <person name="Naganuma T."/>
            <person name="Kaneko K."/>
        </authorList>
    </citation>
    <scope>NUCLEOTIDE SEQUENCE [LARGE SCALE GENOMIC DNA]</scope>
    <source>
        <strain evidence="4 5">JS1</strain>
    </source>
</reference>
<evidence type="ECO:0000259" key="3">
    <source>
        <dbReference type="Pfam" id="PF09992"/>
    </source>
</evidence>
<proteinExistence type="predicted"/>
<feature type="signal peptide" evidence="2">
    <location>
        <begin position="1"/>
        <end position="31"/>
    </location>
</feature>
<dbReference type="RefSeq" id="WP_174408515.1">
    <property type="nucleotide sequence ID" value="NZ_BLVP01000001.1"/>
</dbReference>
<feature type="compositionally biased region" description="Polar residues" evidence="1">
    <location>
        <begin position="88"/>
        <end position="97"/>
    </location>
</feature>
<gene>
    <name evidence="4" type="ORF">DSM19430T_05330</name>
</gene>
<organism evidence="4 5">
    <name type="scientific">Desulfovibrio psychrotolerans</name>
    <dbReference type="NCBI Taxonomy" id="415242"/>
    <lineage>
        <taxon>Bacteria</taxon>
        <taxon>Pseudomonadati</taxon>
        <taxon>Thermodesulfobacteriota</taxon>
        <taxon>Desulfovibrionia</taxon>
        <taxon>Desulfovibrionales</taxon>
        <taxon>Desulfovibrionaceae</taxon>
        <taxon>Desulfovibrio</taxon>
    </lineage>
</organism>
<keyword evidence="5" id="KW-1185">Reference proteome</keyword>
<protein>
    <recommendedName>
        <fullName evidence="3">Phosphodiester glycosidase domain-containing protein</fullName>
    </recommendedName>
</protein>
<feature type="chain" id="PRO_5029717202" description="Phosphodiester glycosidase domain-containing protein" evidence="2">
    <location>
        <begin position="32"/>
        <end position="355"/>
    </location>
</feature>
<keyword evidence="2" id="KW-0732">Signal</keyword>
<dbReference type="AlphaFoldDB" id="A0A7J0BQA3"/>
<name>A0A7J0BQA3_9BACT</name>
<dbReference type="InterPro" id="IPR018711">
    <property type="entry name" value="NAGPA"/>
</dbReference>
<evidence type="ECO:0000256" key="2">
    <source>
        <dbReference type="SAM" id="SignalP"/>
    </source>
</evidence>
<feature type="region of interest" description="Disordered" evidence="1">
    <location>
        <begin position="66"/>
        <end position="97"/>
    </location>
</feature>
<evidence type="ECO:0000256" key="1">
    <source>
        <dbReference type="SAM" id="MobiDB-lite"/>
    </source>
</evidence>
<feature type="region of interest" description="Disordered" evidence="1">
    <location>
        <begin position="194"/>
        <end position="218"/>
    </location>
</feature>
<feature type="domain" description="Phosphodiester glycosidase" evidence="3">
    <location>
        <begin position="138"/>
        <end position="350"/>
    </location>
</feature>
<evidence type="ECO:0000313" key="4">
    <source>
        <dbReference type="EMBL" id="GFM35849.1"/>
    </source>
</evidence>
<dbReference type="EMBL" id="BLVP01000001">
    <property type="protein sequence ID" value="GFM35849.1"/>
    <property type="molecule type" value="Genomic_DNA"/>
</dbReference>
<evidence type="ECO:0000313" key="5">
    <source>
        <dbReference type="Proteomes" id="UP000503820"/>
    </source>
</evidence>
<feature type="compositionally biased region" description="Low complexity" evidence="1">
    <location>
        <begin position="77"/>
        <end position="87"/>
    </location>
</feature>
<comment type="caution">
    <text evidence="4">The sequence shown here is derived from an EMBL/GenBank/DDBJ whole genome shotgun (WGS) entry which is preliminary data.</text>
</comment>
<sequence>MKSLLRTISASLLAAGMLCMLLLPPAEKAHAAGLWQSLDDGLDIATFAIFTPPSANASMVIADTPAGRPYEHTAGQTPDTTSDTTSPRSSAHTPSQITGLDNPLVILRIDPRHYEFLLLSHSEQGHSLSPFQWASQHGLSAVINASMYLPDAKTSTGYMRNGDHVNNDFIHKRFGSFFVASPFPDGRVFFREKEQPADEDTGESSPLPEGQTGSFEGEMPSATLLDRQTDDWNPLIDRYAVVVQNFRMFNAARMPLWPEDGNAFSIAAVALDAQGNLLFIHCRTPLSVYNLTRMLLDLPLRIQKAMYVEGGPQASLHIQAGNIRRTWTGRYASDFWGGVQTERPLPNVIGARKRK</sequence>
<dbReference type="Proteomes" id="UP000503820">
    <property type="component" value="Unassembled WGS sequence"/>
</dbReference>
<dbReference type="Pfam" id="PF09992">
    <property type="entry name" value="NAGPA"/>
    <property type="match status" value="1"/>
</dbReference>
<accession>A0A7J0BQA3</accession>